<keyword evidence="5" id="KW-0547">Nucleotide-binding</keyword>
<keyword evidence="1" id="KW-0805">Transcription regulation</keyword>
<dbReference type="CDD" id="cd06170">
    <property type="entry name" value="LuxR_C_like"/>
    <property type="match status" value="1"/>
</dbReference>
<keyword evidence="5" id="KW-0067">ATP-binding</keyword>
<evidence type="ECO:0000256" key="1">
    <source>
        <dbReference type="ARBA" id="ARBA00023015"/>
    </source>
</evidence>
<dbReference type="SUPFAM" id="SSF46894">
    <property type="entry name" value="C-terminal effector domain of the bipartite response regulators"/>
    <property type="match status" value="1"/>
</dbReference>
<evidence type="ECO:0000256" key="3">
    <source>
        <dbReference type="ARBA" id="ARBA00023163"/>
    </source>
</evidence>
<sequence length="631" mass="67595">MPDVPGDDAAPLVADRLAAARATELVGRAAEQRVLRSWLDPAGPAVGFVHGPGGIGKTTLVRGTLTRLGRPWVELDARTVEPTPPGALAALARALDRHVGSPAEASRALAAHGTEVLVVDSYERWNLLDGWLRAELVAALPAHVTTLLVGRRAPNLAWRTSPGWRPLVAELAVGPLPPEELDELLRRRGLEAGQRAWVSALAHGHPLAAIIAAEALGRSGGTPTAAAGTPGEVAEELVEVLLDDLDPAELEVVEAATVLRRVTLPLLRSVLPEHDADRAWSVLRRLPLTRVSGSGLELSGVTRAVALDALERRDPDRVRALRTRAAHAILDGPAADRRGADWDSTADLMHLVRNPVIRNAYAPPGGLQHPAERAWPEDRAAVLDIAGRFTGPGGAALTETWWRERPQDFHVARGTAGVTAFSTVALHDAVVEPALRADPVLAATTDHLRRHSPPSGSRSLLVRSMLGHRRGELSSPEVATLVVDLKRTYLEHRATLRRVYSAVHEWEAAAPLLRTMGFVPAGAVTVGGLPHRLAVLDFGAAGLDGWIARHVLDEQRPGPPEAPRPAVLELTPREQEVLSLLAEGMTNMELARALFISERTANRHVSNIYTKLGVRNRAEATRVAVEAGIAS</sequence>
<dbReference type="PRINTS" id="PR00038">
    <property type="entry name" value="HTHLUXR"/>
</dbReference>
<dbReference type="InterPro" id="IPR027417">
    <property type="entry name" value="P-loop_NTPase"/>
</dbReference>
<dbReference type="PROSITE" id="PS50043">
    <property type="entry name" value="HTH_LUXR_2"/>
    <property type="match status" value="1"/>
</dbReference>
<dbReference type="Pfam" id="PF00196">
    <property type="entry name" value="GerE"/>
    <property type="match status" value="1"/>
</dbReference>
<evidence type="ECO:0000259" key="4">
    <source>
        <dbReference type="PROSITE" id="PS50043"/>
    </source>
</evidence>
<name>A0ABP8XKM4_9PSEU</name>
<dbReference type="GO" id="GO:0005524">
    <property type="term" value="F:ATP binding"/>
    <property type="evidence" value="ECO:0007669"/>
    <property type="project" value="UniProtKB-KW"/>
</dbReference>
<dbReference type="PANTHER" id="PTHR44688:SF16">
    <property type="entry name" value="DNA-BINDING TRANSCRIPTIONAL ACTIVATOR DEVR_DOSR"/>
    <property type="match status" value="1"/>
</dbReference>
<reference evidence="6" key="1">
    <citation type="journal article" date="2019" name="Int. J. Syst. Evol. Microbiol.">
        <title>The Global Catalogue of Microorganisms (GCM) 10K type strain sequencing project: providing services to taxonomists for standard genome sequencing and annotation.</title>
        <authorList>
            <consortium name="The Broad Institute Genomics Platform"/>
            <consortium name="The Broad Institute Genome Sequencing Center for Infectious Disease"/>
            <person name="Wu L."/>
            <person name="Ma J."/>
        </authorList>
    </citation>
    <scope>NUCLEOTIDE SEQUENCE [LARGE SCALE GENOMIC DNA]</scope>
    <source>
        <strain evidence="6">JCM 18055</strain>
    </source>
</reference>
<dbReference type="InterPro" id="IPR016032">
    <property type="entry name" value="Sig_transdc_resp-reg_C-effctor"/>
</dbReference>
<dbReference type="Gene3D" id="1.10.10.10">
    <property type="entry name" value="Winged helix-like DNA-binding domain superfamily/Winged helix DNA-binding domain"/>
    <property type="match status" value="1"/>
</dbReference>
<evidence type="ECO:0000313" key="6">
    <source>
        <dbReference type="Proteomes" id="UP001500325"/>
    </source>
</evidence>
<dbReference type="InterPro" id="IPR036388">
    <property type="entry name" value="WH-like_DNA-bd_sf"/>
</dbReference>
<keyword evidence="6" id="KW-1185">Reference proteome</keyword>
<accession>A0ABP8XKM4</accession>
<proteinExistence type="predicted"/>
<dbReference type="Proteomes" id="UP001500325">
    <property type="component" value="Unassembled WGS sequence"/>
</dbReference>
<dbReference type="EMBL" id="BAABIC010000029">
    <property type="protein sequence ID" value="GAA4710070.1"/>
    <property type="molecule type" value="Genomic_DNA"/>
</dbReference>
<comment type="caution">
    <text evidence="5">The sequence shown here is derived from an EMBL/GenBank/DDBJ whole genome shotgun (WGS) entry which is preliminary data.</text>
</comment>
<dbReference type="PANTHER" id="PTHR44688">
    <property type="entry name" value="DNA-BINDING TRANSCRIPTIONAL ACTIVATOR DEVR_DOSR"/>
    <property type="match status" value="1"/>
</dbReference>
<protein>
    <submittedName>
        <fullName evidence="5">ATP-binding protein</fullName>
    </submittedName>
</protein>
<dbReference type="Gene3D" id="3.40.50.300">
    <property type="entry name" value="P-loop containing nucleotide triphosphate hydrolases"/>
    <property type="match status" value="1"/>
</dbReference>
<dbReference type="SMART" id="SM00421">
    <property type="entry name" value="HTH_LUXR"/>
    <property type="match status" value="1"/>
</dbReference>
<dbReference type="SUPFAM" id="SSF52540">
    <property type="entry name" value="P-loop containing nucleoside triphosphate hydrolases"/>
    <property type="match status" value="1"/>
</dbReference>
<keyword evidence="2" id="KW-0238">DNA-binding</keyword>
<feature type="domain" description="HTH luxR-type" evidence="4">
    <location>
        <begin position="563"/>
        <end position="628"/>
    </location>
</feature>
<evidence type="ECO:0000313" key="5">
    <source>
        <dbReference type="EMBL" id="GAA4710070.1"/>
    </source>
</evidence>
<evidence type="ECO:0000256" key="2">
    <source>
        <dbReference type="ARBA" id="ARBA00023125"/>
    </source>
</evidence>
<organism evidence="5 6">
    <name type="scientific">Pseudonocardia yuanmonensis</name>
    <dbReference type="NCBI Taxonomy" id="1095914"/>
    <lineage>
        <taxon>Bacteria</taxon>
        <taxon>Bacillati</taxon>
        <taxon>Actinomycetota</taxon>
        <taxon>Actinomycetes</taxon>
        <taxon>Pseudonocardiales</taxon>
        <taxon>Pseudonocardiaceae</taxon>
        <taxon>Pseudonocardia</taxon>
    </lineage>
</organism>
<keyword evidence="3" id="KW-0804">Transcription</keyword>
<gene>
    <name evidence="5" type="ORF">GCM10023215_59750</name>
</gene>
<dbReference type="InterPro" id="IPR000792">
    <property type="entry name" value="Tscrpt_reg_LuxR_C"/>
</dbReference>